<evidence type="ECO:0000313" key="2">
    <source>
        <dbReference type="Proteomes" id="UP000265566"/>
    </source>
</evidence>
<proteinExistence type="predicted"/>
<dbReference type="AlphaFoldDB" id="A0A396H7L0"/>
<name>A0A396H7L0_MEDTR</name>
<protein>
    <submittedName>
        <fullName evidence="1">Uncharacterized protein</fullName>
    </submittedName>
</protein>
<organism evidence="1 2">
    <name type="scientific">Medicago truncatula</name>
    <name type="common">Barrel medic</name>
    <name type="synonym">Medicago tribuloides</name>
    <dbReference type="NCBI Taxonomy" id="3880"/>
    <lineage>
        <taxon>Eukaryota</taxon>
        <taxon>Viridiplantae</taxon>
        <taxon>Streptophyta</taxon>
        <taxon>Embryophyta</taxon>
        <taxon>Tracheophyta</taxon>
        <taxon>Spermatophyta</taxon>
        <taxon>Magnoliopsida</taxon>
        <taxon>eudicotyledons</taxon>
        <taxon>Gunneridae</taxon>
        <taxon>Pentapetalae</taxon>
        <taxon>rosids</taxon>
        <taxon>fabids</taxon>
        <taxon>Fabales</taxon>
        <taxon>Fabaceae</taxon>
        <taxon>Papilionoideae</taxon>
        <taxon>50 kb inversion clade</taxon>
        <taxon>NPAAA clade</taxon>
        <taxon>Hologalegina</taxon>
        <taxon>IRL clade</taxon>
        <taxon>Trifolieae</taxon>
        <taxon>Medicago</taxon>
    </lineage>
</organism>
<sequence length="55" mass="6379">MLFDLLSKLSTQHQTLTSMTLWSLWKSRNTKLWESTGTSPTFIVTRAKDVLHDKV</sequence>
<dbReference type="EMBL" id="PSQE01000007">
    <property type="protein sequence ID" value="RHN46977.1"/>
    <property type="molecule type" value="Genomic_DNA"/>
</dbReference>
<dbReference type="Gramene" id="rna41521">
    <property type="protein sequence ID" value="RHN46977.1"/>
    <property type="gene ID" value="gene41521"/>
</dbReference>
<gene>
    <name evidence="1" type="ORF">MtrunA17_Chr7g0247981</name>
</gene>
<accession>A0A396H7L0</accession>
<comment type="caution">
    <text evidence="1">The sequence shown here is derived from an EMBL/GenBank/DDBJ whole genome shotgun (WGS) entry which is preliminary data.</text>
</comment>
<reference evidence="2" key="1">
    <citation type="journal article" date="2018" name="Nat. Plants">
        <title>Whole-genome landscape of Medicago truncatula symbiotic genes.</title>
        <authorList>
            <person name="Pecrix Y."/>
            <person name="Staton S.E."/>
            <person name="Sallet E."/>
            <person name="Lelandais-Briere C."/>
            <person name="Moreau S."/>
            <person name="Carrere S."/>
            <person name="Blein T."/>
            <person name="Jardinaud M.F."/>
            <person name="Latrasse D."/>
            <person name="Zouine M."/>
            <person name="Zahm M."/>
            <person name="Kreplak J."/>
            <person name="Mayjonade B."/>
            <person name="Satge C."/>
            <person name="Perez M."/>
            <person name="Cauet S."/>
            <person name="Marande W."/>
            <person name="Chantry-Darmon C."/>
            <person name="Lopez-Roques C."/>
            <person name="Bouchez O."/>
            <person name="Berard A."/>
            <person name="Debelle F."/>
            <person name="Munos S."/>
            <person name="Bendahmane A."/>
            <person name="Berges H."/>
            <person name="Niebel A."/>
            <person name="Buitink J."/>
            <person name="Frugier F."/>
            <person name="Benhamed M."/>
            <person name="Crespi M."/>
            <person name="Gouzy J."/>
            <person name="Gamas P."/>
        </authorList>
    </citation>
    <scope>NUCLEOTIDE SEQUENCE [LARGE SCALE GENOMIC DNA]</scope>
    <source>
        <strain evidence="2">cv. Jemalong A17</strain>
    </source>
</reference>
<dbReference type="Proteomes" id="UP000265566">
    <property type="component" value="Chromosome 7"/>
</dbReference>
<evidence type="ECO:0000313" key="1">
    <source>
        <dbReference type="EMBL" id="RHN46977.1"/>
    </source>
</evidence>